<dbReference type="AlphaFoldDB" id="A0AA35CMF7"/>
<evidence type="ECO:0000256" key="3">
    <source>
        <dbReference type="SAM" id="SignalP"/>
    </source>
</evidence>
<evidence type="ECO:0000313" key="5">
    <source>
        <dbReference type="EMBL" id="BDG61179.1"/>
    </source>
</evidence>
<feature type="signal peptide" evidence="3">
    <location>
        <begin position="1"/>
        <end position="23"/>
    </location>
</feature>
<gene>
    <name evidence="5" type="ORF">caldi_22690</name>
</gene>
<dbReference type="InterPro" id="IPR008972">
    <property type="entry name" value="Cupredoxin"/>
</dbReference>
<dbReference type="RefSeq" id="WP_264841850.1">
    <property type="nucleotide sequence ID" value="NZ_AP025628.1"/>
</dbReference>
<evidence type="ECO:0000256" key="2">
    <source>
        <dbReference type="ARBA" id="ARBA00023008"/>
    </source>
</evidence>
<dbReference type="KEGG" id="cmic:caldi_22690"/>
<proteinExistence type="predicted"/>
<dbReference type="PROSITE" id="PS00196">
    <property type="entry name" value="COPPER_BLUE"/>
    <property type="match status" value="1"/>
</dbReference>
<dbReference type="InterPro" id="IPR028871">
    <property type="entry name" value="BlueCu_1_BS"/>
</dbReference>
<evidence type="ECO:0000259" key="4">
    <source>
        <dbReference type="Pfam" id="PF13473"/>
    </source>
</evidence>
<dbReference type="GO" id="GO:0046872">
    <property type="term" value="F:metal ion binding"/>
    <property type="evidence" value="ECO:0007669"/>
    <property type="project" value="UniProtKB-KW"/>
</dbReference>
<protein>
    <recommendedName>
        <fullName evidence="4">EfeO-type cupredoxin-like domain-containing protein</fullName>
    </recommendedName>
</protein>
<accession>A0AA35CMF7</accession>
<sequence length="182" mass="19044">MRRGPWWVVLVALAALGAAGAVALSGVAGATGWGPGYGRWGFMGGWGRGGPPGFGWMRGMRGAMWGRYGPWAPASADSVPAAPASPGAERAEVTARIVEWKIEPATVRVQAGRRLVLTVRNDGTVPHNFAIPDLGVRLVDIAPGGSRTVELNADEPGTYEFFCDIPGHAQLGQRGTLEIGEA</sequence>
<reference evidence="5" key="1">
    <citation type="submission" date="2022-03" db="EMBL/GenBank/DDBJ databases">
        <title>Complete genome sequence of Caldinitratiruptor microaerophilus.</title>
        <authorList>
            <person name="Mukaiyama R."/>
            <person name="Nishiyama T."/>
            <person name="Ueda K."/>
        </authorList>
    </citation>
    <scope>NUCLEOTIDE SEQUENCE</scope>
    <source>
        <strain evidence="5">JCM 16183</strain>
    </source>
</reference>
<keyword evidence="6" id="KW-1185">Reference proteome</keyword>
<dbReference type="InterPro" id="IPR050845">
    <property type="entry name" value="Cu-binding_ET"/>
</dbReference>
<dbReference type="SUPFAM" id="SSF49503">
    <property type="entry name" value="Cupredoxins"/>
    <property type="match status" value="1"/>
</dbReference>
<keyword evidence="2" id="KW-0186">Copper</keyword>
<dbReference type="Proteomes" id="UP001163687">
    <property type="component" value="Chromosome"/>
</dbReference>
<name>A0AA35CMF7_9FIRM</name>
<feature type="chain" id="PRO_5041469642" description="EfeO-type cupredoxin-like domain-containing protein" evidence="3">
    <location>
        <begin position="24"/>
        <end position="182"/>
    </location>
</feature>
<organism evidence="5 6">
    <name type="scientific">Caldinitratiruptor microaerophilus</name>
    <dbReference type="NCBI Taxonomy" id="671077"/>
    <lineage>
        <taxon>Bacteria</taxon>
        <taxon>Bacillati</taxon>
        <taxon>Bacillota</taxon>
        <taxon>Clostridia</taxon>
        <taxon>Eubacteriales</taxon>
        <taxon>Symbiobacteriaceae</taxon>
        <taxon>Caldinitratiruptor</taxon>
    </lineage>
</organism>
<keyword evidence="1" id="KW-0479">Metal-binding</keyword>
<dbReference type="Pfam" id="PF13473">
    <property type="entry name" value="Cupredoxin_1"/>
    <property type="match status" value="1"/>
</dbReference>
<evidence type="ECO:0000313" key="6">
    <source>
        <dbReference type="Proteomes" id="UP001163687"/>
    </source>
</evidence>
<dbReference type="InterPro" id="IPR028096">
    <property type="entry name" value="EfeO_Cupredoxin"/>
</dbReference>
<dbReference type="PANTHER" id="PTHR38439:SF3">
    <property type="entry name" value="COPPER-RESISTANT CUPROPROTEIN COPI"/>
    <property type="match status" value="1"/>
</dbReference>
<feature type="domain" description="EfeO-type cupredoxin-like" evidence="4">
    <location>
        <begin position="87"/>
        <end position="168"/>
    </location>
</feature>
<dbReference type="CDD" id="cd00920">
    <property type="entry name" value="Cupredoxin"/>
    <property type="match status" value="1"/>
</dbReference>
<dbReference type="PANTHER" id="PTHR38439">
    <property type="entry name" value="AURACYANIN-B"/>
    <property type="match status" value="1"/>
</dbReference>
<evidence type="ECO:0000256" key="1">
    <source>
        <dbReference type="ARBA" id="ARBA00022723"/>
    </source>
</evidence>
<keyword evidence="3" id="KW-0732">Signal</keyword>
<dbReference type="Gene3D" id="2.60.40.420">
    <property type="entry name" value="Cupredoxins - blue copper proteins"/>
    <property type="match status" value="1"/>
</dbReference>
<dbReference type="EMBL" id="AP025628">
    <property type="protein sequence ID" value="BDG61179.1"/>
    <property type="molecule type" value="Genomic_DNA"/>
</dbReference>